<dbReference type="NCBIfam" id="TIGR00319">
    <property type="entry name" value="desulf_FeS4"/>
    <property type="match status" value="1"/>
</dbReference>
<dbReference type="InterPro" id="IPR038094">
    <property type="entry name" value="Desulfoferrodoxin_N_sf"/>
</dbReference>
<comment type="function">
    <text evidence="8">Catalyzes the one-electron reduction of superoxide anion radical to hydrogen peroxide at a nonheme ferrous iron center. Plays a fundamental role in case of oxidative stress via its superoxide detoxification activity.</text>
</comment>
<dbReference type="PANTHER" id="PTHR36541">
    <property type="entry name" value="SUPEROXIDE REDUCTASE-RELATED"/>
    <property type="match status" value="1"/>
</dbReference>
<comment type="similarity">
    <text evidence="1">Belongs to the desulfoferrodoxin family.</text>
</comment>
<dbReference type="Gene3D" id="2.60.40.730">
    <property type="entry name" value="SOR catalytic domain"/>
    <property type="match status" value="1"/>
</dbReference>
<keyword evidence="6" id="KW-0249">Electron transport</keyword>
<dbReference type="InterPro" id="IPR051233">
    <property type="entry name" value="Desulfoferrodoxin_SOR"/>
</dbReference>
<feature type="domain" description="Desulfoferrodoxin ferrous iron-binding" evidence="11">
    <location>
        <begin position="40"/>
        <end position="124"/>
    </location>
</feature>
<evidence type="ECO:0000256" key="1">
    <source>
        <dbReference type="ARBA" id="ARBA00005941"/>
    </source>
</evidence>
<dbReference type="EMBL" id="JACOPL010000002">
    <property type="protein sequence ID" value="MBC5724359.1"/>
    <property type="molecule type" value="Genomic_DNA"/>
</dbReference>
<dbReference type="InterPro" id="IPR004462">
    <property type="entry name" value="Desulfoferrodoxin_N"/>
</dbReference>
<dbReference type="GO" id="GO:0050605">
    <property type="term" value="F:superoxide reductase activity"/>
    <property type="evidence" value="ECO:0007669"/>
    <property type="project" value="UniProtKB-EC"/>
</dbReference>
<keyword evidence="4" id="KW-0813">Transport</keyword>
<evidence type="ECO:0000313" key="13">
    <source>
        <dbReference type="EMBL" id="MBC5724359.1"/>
    </source>
</evidence>
<evidence type="ECO:0000259" key="11">
    <source>
        <dbReference type="Pfam" id="PF01880"/>
    </source>
</evidence>
<dbReference type="InterPro" id="IPR002742">
    <property type="entry name" value="Desulfoferrodoxin_Fe-bd_dom"/>
</dbReference>
<comment type="catalytic activity">
    <reaction evidence="10">
        <text>reduced [rubredoxin] + superoxide + 2 H(+) = oxidized [rubredoxin] + H2O2</text>
        <dbReference type="Rhea" id="RHEA:21324"/>
        <dbReference type="Rhea" id="RHEA-COMP:10302"/>
        <dbReference type="Rhea" id="RHEA-COMP:10303"/>
        <dbReference type="ChEBI" id="CHEBI:15378"/>
        <dbReference type="ChEBI" id="CHEBI:16240"/>
        <dbReference type="ChEBI" id="CHEBI:18421"/>
        <dbReference type="ChEBI" id="CHEBI:29033"/>
        <dbReference type="ChEBI" id="CHEBI:29034"/>
        <dbReference type="EC" id="1.15.1.2"/>
    </reaction>
</comment>
<dbReference type="Pfam" id="PF06397">
    <property type="entry name" value="Desulfoferrod_N"/>
    <property type="match status" value="1"/>
</dbReference>
<dbReference type="AlphaFoldDB" id="A0A923LSL8"/>
<dbReference type="GO" id="GO:0005506">
    <property type="term" value="F:iron ion binding"/>
    <property type="evidence" value="ECO:0007669"/>
    <property type="project" value="InterPro"/>
</dbReference>
<dbReference type="Proteomes" id="UP000606499">
    <property type="component" value="Unassembled WGS sequence"/>
</dbReference>
<dbReference type="Pfam" id="PF01880">
    <property type="entry name" value="Desulfoferrodox"/>
    <property type="match status" value="1"/>
</dbReference>
<gene>
    <name evidence="13" type="ORF">H8S45_02600</name>
</gene>
<dbReference type="EC" id="1.15.1.2" evidence="2"/>
<accession>A0A923LSL8</accession>
<organism evidence="13 14">
    <name type="scientific">Agathobaculum faecis</name>
    <dbReference type="NCBI Taxonomy" id="2763013"/>
    <lineage>
        <taxon>Bacteria</taxon>
        <taxon>Bacillati</taxon>
        <taxon>Bacillota</taxon>
        <taxon>Clostridia</taxon>
        <taxon>Eubacteriales</taxon>
        <taxon>Butyricicoccaceae</taxon>
        <taxon>Agathobaculum</taxon>
    </lineage>
</organism>
<evidence type="ECO:0000256" key="7">
    <source>
        <dbReference type="ARBA" id="ARBA00023004"/>
    </source>
</evidence>
<evidence type="ECO:0000256" key="8">
    <source>
        <dbReference type="ARBA" id="ARBA00024690"/>
    </source>
</evidence>
<evidence type="ECO:0000259" key="12">
    <source>
        <dbReference type="Pfam" id="PF06397"/>
    </source>
</evidence>
<evidence type="ECO:0000256" key="6">
    <source>
        <dbReference type="ARBA" id="ARBA00022982"/>
    </source>
</evidence>
<reference evidence="13" key="1">
    <citation type="submission" date="2020-08" db="EMBL/GenBank/DDBJ databases">
        <title>Genome public.</title>
        <authorList>
            <person name="Liu C."/>
            <person name="Sun Q."/>
        </authorList>
    </citation>
    <scope>NUCLEOTIDE SEQUENCE</scope>
    <source>
        <strain evidence="13">NSJ-28</strain>
    </source>
</reference>
<evidence type="ECO:0000256" key="4">
    <source>
        <dbReference type="ARBA" id="ARBA00022448"/>
    </source>
</evidence>
<keyword evidence="7" id="KW-0408">Iron</keyword>
<dbReference type="SUPFAM" id="SSF49367">
    <property type="entry name" value="Superoxide reductase-like"/>
    <property type="match status" value="1"/>
</dbReference>
<keyword evidence="14" id="KW-1185">Reference proteome</keyword>
<dbReference type="RefSeq" id="WP_054326538.1">
    <property type="nucleotide sequence ID" value="NZ_JACOPL010000002.1"/>
</dbReference>
<comment type="caution">
    <text evidence="13">The sequence shown here is derived from an EMBL/GenBank/DDBJ whole genome shotgun (WGS) entry which is preliminary data.</text>
</comment>
<dbReference type="Gene3D" id="2.20.28.100">
    <property type="entry name" value="Desulphoferrodoxin, N-terminal domain"/>
    <property type="match status" value="1"/>
</dbReference>
<evidence type="ECO:0000256" key="3">
    <source>
        <dbReference type="ARBA" id="ARBA00014839"/>
    </source>
</evidence>
<sequence length="126" mass="13993">MELKIYKCMHCGNIIEKIEDHGVPVICCGEPMKEFKAGETDGAMEKHVPVVKAEGDVIRACVGEVTHPMTEEHHIAFIWLVTDKAVHRAVLDHTGAPEAVFRLAEGEKAEAVYEFCNLHGLWKASL</sequence>
<dbReference type="InterPro" id="IPR036073">
    <property type="entry name" value="Desulfoferrodoxin_Fe-bd_dom_sf"/>
</dbReference>
<dbReference type="PANTHER" id="PTHR36541:SF1">
    <property type="entry name" value="SUPEROXIDE REDUCTASE-RELATED"/>
    <property type="match status" value="1"/>
</dbReference>
<evidence type="ECO:0000256" key="9">
    <source>
        <dbReference type="ARBA" id="ARBA00031398"/>
    </source>
</evidence>
<evidence type="ECO:0000256" key="10">
    <source>
        <dbReference type="ARBA" id="ARBA00047448"/>
    </source>
</evidence>
<name>A0A923LSL8_9FIRM</name>
<evidence type="ECO:0000256" key="5">
    <source>
        <dbReference type="ARBA" id="ARBA00022723"/>
    </source>
</evidence>
<evidence type="ECO:0000313" key="14">
    <source>
        <dbReference type="Proteomes" id="UP000606499"/>
    </source>
</evidence>
<keyword evidence="5" id="KW-0479">Metal-binding</keyword>
<dbReference type="SUPFAM" id="SSF57802">
    <property type="entry name" value="Rubredoxin-like"/>
    <property type="match status" value="1"/>
</dbReference>
<feature type="domain" description="Desulfoferrodoxin N-terminal" evidence="12">
    <location>
        <begin position="3"/>
        <end position="33"/>
    </location>
</feature>
<protein>
    <recommendedName>
        <fullName evidence="3">Desulfoferrodoxin</fullName>
        <ecNumber evidence="2">1.15.1.2</ecNumber>
    </recommendedName>
    <alternativeName>
        <fullName evidence="9">Superoxide reductase</fullName>
    </alternativeName>
</protein>
<proteinExistence type="inferred from homology"/>
<evidence type="ECO:0000256" key="2">
    <source>
        <dbReference type="ARBA" id="ARBA00012679"/>
    </source>
</evidence>